<dbReference type="KEGG" id="nvi:103316481"/>
<sequence>MSHLRMSTLDDGNNGEKRVPRRFSRRVVDVLLLNVYASESHLCDADKLQLSAESVNRAFASLRKVFSKSESSTAFSLDDECASESPVQAVVEIKTSRSALLSKYLEDYRLMSENSLCKRMMKIARIRPIIFAAGQSWPIARDASESPHGSDFEEITDLLEKLKVYLSRRCRRLEMRPGGQSSISTQTSSPSPCDKGIQCSKRTEFLKVSPNLKFFSRSSLVMNVESEEKCSAEKQRRNSSTSLEYVASYRPEFPRRLRSFSSSAISGPRASPQRTRASRRRVSDRLKDSIRQTANEFLRYSNFVEDDLVSIRRHRNKSRHDDVLAMKKVLLEDYITEVKEIIHSESRRVEEEREARILESVKSRMDRDLPTTRRDSWCSLEDNRRRRGLSPCTSYESARCCLGEGDRLLSCEALVLCAGCSLRARKRIARVNSCASCGEEKVTKSSRSVDSGVQLDCPSSGDTGREDDTKAENNDELLCQRVENAVRKFTEELILCERRARHRSRSARRGLLLRHRRRSRTASPTTTTPDQSSSAGLNYPRNSSDDEEENITGISTPSLISLSDRSDSEELPS</sequence>
<reference evidence="2" key="1">
    <citation type="submission" date="2021-01" db="UniProtKB">
        <authorList>
            <consortium name="EnsemblMetazoa"/>
        </authorList>
    </citation>
    <scope>IDENTIFICATION</scope>
</reference>
<feature type="compositionally biased region" description="Basic and acidic residues" evidence="1">
    <location>
        <begin position="564"/>
        <end position="573"/>
    </location>
</feature>
<dbReference type="RefSeq" id="XP_008208451.1">
    <property type="nucleotide sequence ID" value="XM_008210229.2"/>
</dbReference>
<dbReference type="AlphaFoldDB" id="A0A7M7LUI0"/>
<feature type="compositionally biased region" description="Basic residues" evidence="1">
    <location>
        <begin position="507"/>
        <end position="520"/>
    </location>
</feature>
<feature type="region of interest" description="Disordered" evidence="1">
    <location>
        <begin position="260"/>
        <end position="285"/>
    </location>
</feature>
<dbReference type="OrthoDB" id="7617407at2759"/>
<feature type="compositionally biased region" description="Basic and acidic residues" evidence="1">
    <location>
        <begin position="463"/>
        <end position="472"/>
    </location>
</feature>
<feature type="region of interest" description="Disordered" evidence="1">
    <location>
        <begin position="507"/>
        <end position="573"/>
    </location>
</feature>
<name>A0A7M7LUI0_NASVI</name>
<dbReference type="RefSeq" id="XP_031784664.1">
    <property type="nucleotide sequence ID" value="XM_031928804.1"/>
</dbReference>
<evidence type="ECO:0000313" key="2">
    <source>
        <dbReference type="EnsemblMetazoa" id="XP_008208451"/>
    </source>
</evidence>
<evidence type="ECO:0000313" key="3">
    <source>
        <dbReference type="Proteomes" id="UP000002358"/>
    </source>
</evidence>
<dbReference type="GeneID" id="103316481"/>
<keyword evidence="3" id="KW-1185">Reference proteome</keyword>
<feature type="compositionally biased region" description="Polar residues" evidence="1">
    <location>
        <begin position="552"/>
        <end position="563"/>
    </location>
</feature>
<dbReference type="EnsemblMetazoa" id="XM_008210229">
    <property type="protein sequence ID" value="XP_008208451"/>
    <property type="gene ID" value="LOC103316481"/>
</dbReference>
<dbReference type="InParanoid" id="A0A7M7LUI0"/>
<feature type="compositionally biased region" description="Low complexity" evidence="1">
    <location>
        <begin position="521"/>
        <end position="535"/>
    </location>
</feature>
<dbReference type="SMR" id="A0A7M7LUI0"/>
<accession>A0A7M7LUI0</accession>
<protein>
    <submittedName>
        <fullName evidence="2">Uncharacterized protein</fullName>
    </submittedName>
</protein>
<dbReference type="EnsemblMetazoa" id="XM_031928804">
    <property type="protein sequence ID" value="XP_031784664"/>
    <property type="gene ID" value="LOC103316481"/>
</dbReference>
<dbReference type="Proteomes" id="UP000002358">
    <property type="component" value="Chromosome 4"/>
</dbReference>
<organism evidence="2 3">
    <name type="scientific">Nasonia vitripennis</name>
    <name type="common">Parasitic wasp</name>
    <dbReference type="NCBI Taxonomy" id="7425"/>
    <lineage>
        <taxon>Eukaryota</taxon>
        <taxon>Metazoa</taxon>
        <taxon>Ecdysozoa</taxon>
        <taxon>Arthropoda</taxon>
        <taxon>Hexapoda</taxon>
        <taxon>Insecta</taxon>
        <taxon>Pterygota</taxon>
        <taxon>Neoptera</taxon>
        <taxon>Endopterygota</taxon>
        <taxon>Hymenoptera</taxon>
        <taxon>Apocrita</taxon>
        <taxon>Proctotrupomorpha</taxon>
        <taxon>Chalcidoidea</taxon>
        <taxon>Pteromalidae</taxon>
        <taxon>Pteromalinae</taxon>
        <taxon>Nasonia</taxon>
    </lineage>
</organism>
<evidence type="ECO:0000256" key="1">
    <source>
        <dbReference type="SAM" id="MobiDB-lite"/>
    </source>
</evidence>
<proteinExistence type="predicted"/>
<feature type="region of interest" description="Disordered" evidence="1">
    <location>
        <begin position="448"/>
        <end position="472"/>
    </location>
</feature>